<protein>
    <submittedName>
        <fullName evidence="2">Uncharacterized protein</fullName>
    </submittedName>
</protein>
<dbReference type="Pfam" id="PF04190">
    <property type="entry name" value="GET4"/>
    <property type="match status" value="1"/>
</dbReference>
<dbReference type="GO" id="GO:0005829">
    <property type="term" value="C:cytosol"/>
    <property type="evidence" value="ECO:0007669"/>
    <property type="project" value="TreeGrafter"/>
</dbReference>
<proteinExistence type="inferred from homology"/>
<dbReference type="EMBL" id="CAJZBQ010000063">
    <property type="protein sequence ID" value="CAG9335935.1"/>
    <property type="molecule type" value="Genomic_DNA"/>
</dbReference>
<accession>A0AAU9K8N5</accession>
<comment type="caution">
    <text evidence="2">The sequence shown here is derived from an EMBL/GenBank/DDBJ whole genome shotgun (WGS) entry which is preliminary data.</text>
</comment>
<reference evidence="2" key="1">
    <citation type="submission" date="2021-09" db="EMBL/GenBank/DDBJ databases">
        <authorList>
            <consortium name="AG Swart"/>
            <person name="Singh M."/>
            <person name="Singh A."/>
            <person name="Seah K."/>
            <person name="Emmerich C."/>
        </authorList>
    </citation>
    <scope>NUCLEOTIDE SEQUENCE</scope>
    <source>
        <strain evidence="2">ATCC30299</strain>
    </source>
</reference>
<name>A0AAU9K8N5_9CILI</name>
<sequence length="268" mass="30721">MEWQSNFFAINLILKSCFINMEPSYYDKQLNLLNEGKTYEFAQNILNRARRLISRGQHAESIDIALRAALELLKRQTIPNELLDIIVQTSQNSPPNSDLIEEIYSHLSAPNDIAFLKKLCKNCPDPKIYALIARALDDSGDLGKSLLYWIGAGSYREIIRILQILIDRGYPGEIDLFVCRTVLILLSFKNLSLAQHIIGEFKYVDTPLLNFTRFLIQALDVKEFSLVGILKERYAPTLQRDLNLIKYLEHVEKAFSAEAPNYIPNILD</sequence>
<evidence type="ECO:0000313" key="2">
    <source>
        <dbReference type="EMBL" id="CAG9335935.1"/>
    </source>
</evidence>
<dbReference type="InterPro" id="IPR011990">
    <property type="entry name" value="TPR-like_helical_dom_sf"/>
</dbReference>
<keyword evidence="3" id="KW-1185">Reference proteome</keyword>
<dbReference type="PANTHER" id="PTHR12875">
    <property type="entry name" value="GOLGI TO ER TRAFFIC PROTEIN 4 HOMOLOG"/>
    <property type="match status" value="1"/>
</dbReference>
<gene>
    <name evidence="2" type="ORF">BSTOLATCC_MIC65252</name>
</gene>
<evidence type="ECO:0000313" key="3">
    <source>
        <dbReference type="Proteomes" id="UP001162131"/>
    </source>
</evidence>
<evidence type="ECO:0000256" key="1">
    <source>
        <dbReference type="ARBA" id="ARBA00005351"/>
    </source>
</evidence>
<dbReference type="Gene3D" id="1.25.40.10">
    <property type="entry name" value="Tetratricopeptide repeat domain"/>
    <property type="match status" value="1"/>
</dbReference>
<dbReference type="Proteomes" id="UP001162131">
    <property type="component" value="Unassembled WGS sequence"/>
</dbReference>
<dbReference type="GO" id="GO:0045048">
    <property type="term" value="P:protein insertion into ER membrane"/>
    <property type="evidence" value="ECO:0007669"/>
    <property type="project" value="InterPro"/>
</dbReference>
<dbReference type="PANTHER" id="PTHR12875:SF0">
    <property type="entry name" value="GOLGI TO ER TRAFFIC PROTEIN 4 HOMOLOG"/>
    <property type="match status" value="1"/>
</dbReference>
<organism evidence="2 3">
    <name type="scientific">Blepharisma stoltei</name>
    <dbReference type="NCBI Taxonomy" id="1481888"/>
    <lineage>
        <taxon>Eukaryota</taxon>
        <taxon>Sar</taxon>
        <taxon>Alveolata</taxon>
        <taxon>Ciliophora</taxon>
        <taxon>Postciliodesmatophora</taxon>
        <taxon>Heterotrichea</taxon>
        <taxon>Heterotrichida</taxon>
        <taxon>Blepharismidae</taxon>
        <taxon>Blepharisma</taxon>
    </lineage>
</organism>
<dbReference type="InterPro" id="IPR007317">
    <property type="entry name" value="GET4"/>
</dbReference>
<dbReference type="AlphaFoldDB" id="A0AAU9K8N5"/>
<comment type="similarity">
    <text evidence="1">Belongs to the GET4 family.</text>
</comment>